<dbReference type="InterPro" id="IPR020901">
    <property type="entry name" value="Prtase_inh_Kunz-CS"/>
</dbReference>
<dbReference type="InterPro" id="IPR002223">
    <property type="entry name" value="Kunitz_BPTI"/>
</dbReference>
<keyword evidence="1" id="KW-0646">Protease inhibitor</keyword>
<dbReference type="Proteomes" id="UP000694620">
    <property type="component" value="Chromosome 13"/>
</dbReference>
<dbReference type="Gene3D" id="4.10.410.10">
    <property type="entry name" value="Pancreatic trypsin inhibitor Kunitz domain"/>
    <property type="match status" value="1"/>
</dbReference>
<evidence type="ECO:0000313" key="6">
    <source>
        <dbReference type="Proteomes" id="UP000694620"/>
    </source>
</evidence>
<dbReference type="InterPro" id="IPR050098">
    <property type="entry name" value="TFPI/VKTCI-like"/>
</dbReference>
<reference evidence="5" key="3">
    <citation type="submission" date="2025-09" db="UniProtKB">
        <authorList>
            <consortium name="Ensembl"/>
        </authorList>
    </citation>
    <scope>IDENTIFICATION</scope>
</reference>
<dbReference type="Pfam" id="PF00014">
    <property type="entry name" value="Kunitz_BPTI"/>
    <property type="match status" value="1"/>
</dbReference>
<name>A0A8C4SYA1_ERPCA</name>
<keyword evidence="2" id="KW-0722">Serine protease inhibitor</keyword>
<dbReference type="InterPro" id="IPR036880">
    <property type="entry name" value="Kunitz_BPTI_sf"/>
</dbReference>
<reference evidence="5" key="2">
    <citation type="submission" date="2025-08" db="UniProtKB">
        <authorList>
            <consortium name="Ensembl"/>
        </authorList>
    </citation>
    <scope>IDENTIFICATION</scope>
</reference>
<dbReference type="GeneTree" id="ENSGT01030000235403"/>
<evidence type="ECO:0000259" key="4">
    <source>
        <dbReference type="PROSITE" id="PS50279"/>
    </source>
</evidence>
<dbReference type="SMART" id="SM00131">
    <property type="entry name" value="KU"/>
    <property type="match status" value="1"/>
</dbReference>
<sequence>LDRQHCLLEVDLGSYCGNYSQRWYYNKAINACALFWYGGCDGNENRFNTENECLHACSAARKSFRTSSRPFSLTSSSILFTLIVQNNIKSSFESP</sequence>
<feature type="domain" description="BPTI/Kunitz inhibitor" evidence="4">
    <location>
        <begin position="6"/>
        <end position="57"/>
    </location>
</feature>
<evidence type="ECO:0000313" key="5">
    <source>
        <dbReference type="Ensembl" id="ENSECRP00000023378.1"/>
    </source>
</evidence>
<reference evidence="5" key="1">
    <citation type="submission" date="2021-06" db="EMBL/GenBank/DDBJ databases">
        <authorList>
            <consortium name="Wellcome Sanger Institute Data Sharing"/>
        </authorList>
    </citation>
    <scope>NUCLEOTIDE SEQUENCE [LARGE SCALE GENOMIC DNA]</scope>
</reference>
<evidence type="ECO:0000256" key="2">
    <source>
        <dbReference type="ARBA" id="ARBA00022900"/>
    </source>
</evidence>
<evidence type="ECO:0000256" key="3">
    <source>
        <dbReference type="ARBA" id="ARBA00023157"/>
    </source>
</evidence>
<protein>
    <recommendedName>
        <fullName evidence="4">BPTI/Kunitz inhibitor domain-containing protein</fullName>
    </recommendedName>
</protein>
<dbReference type="SUPFAM" id="SSF57362">
    <property type="entry name" value="BPTI-like"/>
    <property type="match status" value="1"/>
</dbReference>
<proteinExistence type="predicted"/>
<organism evidence="5 6">
    <name type="scientific">Erpetoichthys calabaricus</name>
    <name type="common">Rope fish</name>
    <name type="synonym">Calamoichthys calabaricus</name>
    <dbReference type="NCBI Taxonomy" id="27687"/>
    <lineage>
        <taxon>Eukaryota</taxon>
        <taxon>Metazoa</taxon>
        <taxon>Chordata</taxon>
        <taxon>Craniata</taxon>
        <taxon>Vertebrata</taxon>
        <taxon>Euteleostomi</taxon>
        <taxon>Actinopterygii</taxon>
        <taxon>Polypteriformes</taxon>
        <taxon>Polypteridae</taxon>
        <taxon>Erpetoichthys</taxon>
    </lineage>
</organism>
<dbReference type="PROSITE" id="PS00280">
    <property type="entry name" value="BPTI_KUNITZ_1"/>
    <property type="match status" value="1"/>
</dbReference>
<dbReference type="GO" id="GO:0004867">
    <property type="term" value="F:serine-type endopeptidase inhibitor activity"/>
    <property type="evidence" value="ECO:0007669"/>
    <property type="project" value="UniProtKB-KW"/>
</dbReference>
<dbReference type="AlphaFoldDB" id="A0A8C4SYA1"/>
<dbReference type="PROSITE" id="PS50279">
    <property type="entry name" value="BPTI_KUNITZ_2"/>
    <property type="match status" value="1"/>
</dbReference>
<dbReference type="PANTHER" id="PTHR10083">
    <property type="entry name" value="KUNITZ-TYPE PROTEASE INHIBITOR-RELATED"/>
    <property type="match status" value="1"/>
</dbReference>
<accession>A0A8C4SYA1</accession>
<dbReference type="Ensembl" id="ENSECRT00000023882.1">
    <property type="protein sequence ID" value="ENSECRP00000023378.1"/>
    <property type="gene ID" value="ENSECRG00000015816.1"/>
</dbReference>
<dbReference type="PANTHER" id="PTHR10083:SF328">
    <property type="entry name" value="TISSUE FACTOR PATHWAY INHIBITOR"/>
    <property type="match status" value="1"/>
</dbReference>
<dbReference type="CDD" id="cd22635">
    <property type="entry name" value="Kunitz_papilin"/>
    <property type="match status" value="1"/>
</dbReference>
<evidence type="ECO:0000256" key="1">
    <source>
        <dbReference type="ARBA" id="ARBA00022690"/>
    </source>
</evidence>
<dbReference type="GO" id="GO:0005615">
    <property type="term" value="C:extracellular space"/>
    <property type="evidence" value="ECO:0007669"/>
    <property type="project" value="TreeGrafter"/>
</dbReference>
<keyword evidence="3" id="KW-1015">Disulfide bond</keyword>
<keyword evidence="6" id="KW-1185">Reference proteome</keyword>
<dbReference type="FunFam" id="4.10.410.10:FF:000020">
    <property type="entry name" value="Collagen, type VI, alpha 3"/>
    <property type="match status" value="1"/>
</dbReference>
<dbReference type="PRINTS" id="PR00759">
    <property type="entry name" value="BASICPTASE"/>
</dbReference>